<feature type="transmembrane region" description="Helical" evidence="10">
    <location>
        <begin position="165"/>
        <end position="188"/>
    </location>
</feature>
<comment type="similarity">
    <text evidence="2">Belongs to the myelin P0 protein family.</text>
</comment>
<dbReference type="GO" id="GO:0009986">
    <property type="term" value="C:cell surface"/>
    <property type="evidence" value="ECO:0007669"/>
    <property type="project" value="TreeGrafter"/>
</dbReference>
<gene>
    <name evidence="12" type="ORF">Q5P01_019441</name>
</gene>
<evidence type="ECO:0000256" key="2">
    <source>
        <dbReference type="ARBA" id="ARBA00007180"/>
    </source>
</evidence>
<sequence length="200" mass="22347">MEQKWSTAMYKRVLITGFTLCVVLVTKPTSAIDIYAEPEVIIQNGTTGVLRCSFKSSQVVSSSTTVNWSFQSNNPESRFFNARDVIYYFTNGQGFQGPEEFKDRVQFIGDINKRDVSIHLSPVQFSDNGTFFCDVRNPPDISGTPAQIQLRVVRRESLPQSNTTLIIGVVCGALLLLVIIAAVVCAVVRHQHRHDYEGAR</sequence>
<name>A0AA88M342_CHASR</name>
<keyword evidence="6 10" id="KW-0472">Membrane</keyword>
<accession>A0AA88M342</accession>
<evidence type="ECO:0000256" key="8">
    <source>
        <dbReference type="ARBA" id="ARBA00023180"/>
    </source>
</evidence>
<proteinExistence type="inferred from homology"/>
<dbReference type="InterPro" id="IPR003599">
    <property type="entry name" value="Ig_sub"/>
</dbReference>
<dbReference type="FunFam" id="2.60.40.10:FF:000193">
    <property type="entry name" value="Myelin protein zero-like 1 like"/>
    <property type="match status" value="1"/>
</dbReference>
<dbReference type="Proteomes" id="UP001187415">
    <property type="component" value="Unassembled WGS sequence"/>
</dbReference>
<evidence type="ECO:0000256" key="6">
    <source>
        <dbReference type="ARBA" id="ARBA00023136"/>
    </source>
</evidence>
<keyword evidence="9" id="KW-0393">Immunoglobulin domain</keyword>
<reference evidence="12" key="1">
    <citation type="submission" date="2023-07" db="EMBL/GenBank/DDBJ databases">
        <title>Chromosome-level Genome Assembly of Striped Snakehead (Channa striata).</title>
        <authorList>
            <person name="Liu H."/>
        </authorList>
    </citation>
    <scope>NUCLEOTIDE SEQUENCE</scope>
    <source>
        <strain evidence="12">Gz</strain>
        <tissue evidence="12">Muscle</tissue>
    </source>
</reference>
<dbReference type="GO" id="GO:0005886">
    <property type="term" value="C:plasma membrane"/>
    <property type="evidence" value="ECO:0007669"/>
    <property type="project" value="TreeGrafter"/>
</dbReference>
<feature type="domain" description="Ig-like" evidence="11">
    <location>
        <begin position="28"/>
        <end position="151"/>
    </location>
</feature>
<dbReference type="Gene3D" id="2.60.40.10">
    <property type="entry name" value="Immunoglobulins"/>
    <property type="match status" value="1"/>
</dbReference>
<dbReference type="InterPro" id="IPR000920">
    <property type="entry name" value="Myelin_P0-rel"/>
</dbReference>
<dbReference type="PRINTS" id="PR00213">
    <property type="entry name" value="MYELINP0"/>
</dbReference>
<protein>
    <recommendedName>
        <fullName evidence="11">Ig-like domain-containing protein</fullName>
    </recommendedName>
</protein>
<dbReference type="InterPro" id="IPR013106">
    <property type="entry name" value="Ig_V-set"/>
</dbReference>
<evidence type="ECO:0000256" key="5">
    <source>
        <dbReference type="ARBA" id="ARBA00022989"/>
    </source>
</evidence>
<dbReference type="Pfam" id="PF07686">
    <property type="entry name" value="V-set"/>
    <property type="match status" value="1"/>
</dbReference>
<dbReference type="GO" id="GO:0005925">
    <property type="term" value="C:focal adhesion"/>
    <property type="evidence" value="ECO:0007669"/>
    <property type="project" value="TreeGrafter"/>
</dbReference>
<dbReference type="CDD" id="cd12087">
    <property type="entry name" value="TM_EGFR-like"/>
    <property type="match status" value="1"/>
</dbReference>
<dbReference type="SUPFAM" id="SSF48726">
    <property type="entry name" value="Immunoglobulin"/>
    <property type="match status" value="1"/>
</dbReference>
<keyword evidence="5 10" id="KW-1133">Transmembrane helix</keyword>
<keyword evidence="13" id="KW-1185">Reference proteome</keyword>
<dbReference type="AlphaFoldDB" id="A0AA88M342"/>
<dbReference type="SMART" id="SM00406">
    <property type="entry name" value="IGv"/>
    <property type="match status" value="1"/>
</dbReference>
<dbReference type="InterPro" id="IPR007110">
    <property type="entry name" value="Ig-like_dom"/>
</dbReference>
<evidence type="ECO:0000313" key="12">
    <source>
        <dbReference type="EMBL" id="KAK2828407.1"/>
    </source>
</evidence>
<evidence type="ECO:0000313" key="13">
    <source>
        <dbReference type="Proteomes" id="UP001187415"/>
    </source>
</evidence>
<comment type="subcellular location">
    <subcellularLocation>
        <location evidence="1">Membrane</location>
        <topology evidence="1">Single-pass type I membrane protein</topology>
    </subcellularLocation>
</comment>
<dbReference type="PANTHER" id="PTHR13869">
    <property type="entry name" value="MYELIN P0 RELATED"/>
    <property type="match status" value="1"/>
</dbReference>
<evidence type="ECO:0000256" key="7">
    <source>
        <dbReference type="ARBA" id="ARBA00023157"/>
    </source>
</evidence>
<evidence type="ECO:0000259" key="11">
    <source>
        <dbReference type="PROSITE" id="PS50835"/>
    </source>
</evidence>
<evidence type="ECO:0000256" key="10">
    <source>
        <dbReference type="SAM" id="Phobius"/>
    </source>
</evidence>
<dbReference type="PANTHER" id="PTHR13869:SF19">
    <property type="entry name" value="MYELIN PROTEIN ZERO-LIKE PROTEIN 1"/>
    <property type="match status" value="1"/>
</dbReference>
<dbReference type="SMART" id="SM00409">
    <property type="entry name" value="IG"/>
    <property type="match status" value="1"/>
</dbReference>
<keyword evidence="3 10" id="KW-0812">Transmembrane</keyword>
<keyword evidence="8" id="KW-0325">Glycoprotein</keyword>
<dbReference type="PROSITE" id="PS50835">
    <property type="entry name" value="IG_LIKE"/>
    <property type="match status" value="1"/>
</dbReference>
<evidence type="ECO:0000256" key="4">
    <source>
        <dbReference type="ARBA" id="ARBA00022729"/>
    </source>
</evidence>
<dbReference type="InterPro" id="IPR013783">
    <property type="entry name" value="Ig-like_fold"/>
</dbReference>
<comment type="caution">
    <text evidence="12">The sequence shown here is derived from an EMBL/GenBank/DDBJ whole genome shotgun (WGS) entry which is preliminary data.</text>
</comment>
<keyword evidence="4" id="KW-0732">Signal</keyword>
<evidence type="ECO:0000256" key="3">
    <source>
        <dbReference type="ARBA" id="ARBA00022692"/>
    </source>
</evidence>
<evidence type="ECO:0000256" key="9">
    <source>
        <dbReference type="ARBA" id="ARBA00023319"/>
    </source>
</evidence>
<dbReference type="EMBL" id="JAUPFM010000015">
    <property type="protein sequence ID" value="KAK2828407.1"/>
    <property type="molecule type" value="Genomic_DNA"/>
</dbReference>
<evidence type="ECO:0000256" key="1">
    <source>
        <dbReference type="ARBA" id="ARBA00004479"/>
    </source>
</evidence>
<keyword evidence="7" id="KW-1015">Disulfide bond</keyword>
<dbReference type="InterPro" id="IPR036179">
    <property type="entry name" value="Ig-like_dom_sf"/>
</dbReference>
<organism evidence="12 13">
    <name type="scientific">Channa striata</name>
    <name type="common">Snakehead murrel</name>
    <name type="synonym">Ophicephalus striatus</name>
    <dbReference type="NCBI Taxonomy" id="64152"/>
    <lineage>
        <taxon>Eukaryota</taxon>
        <taxon>Metazoa</taxon>
        <taxon>Chordata</taxon>
        <taxon>Craniata</taxon>
        <taxon>Vertebrata</taxon>
        <taxon>Euteleostomi</taxon>
        <taxon>Actinopterygii</taxon>
        <taxon>Neopterygii</taxon>
        <taxon>Teleostei</taxon>
        <taxon>Neoteleostei</taxon>
        <taxon>Acanthomorphata</taxon>
        <taxon>Anabantaria</taxon>
        <taxon>Anabantiformes</taxon>
        <taxon>Channoidei</taxon>
        <taxon>Channidae</taxon>
        <taxon>Channa</taxon>
    </lineage>
</organism>